<accession>A0A0F8XDP4</accession>
<feature type="non-terminal residue" evidence="2">
    <location>
        <position position="50"/>
    </location>
</feature>
<comment type="caution">
    <text evidence="2">The sequence shown here is derived from an EMBL/GenBank/DDBJ whole genome shotgun (WGS) entry which is preliminary data.</text>
</comment>
<reference evidence="2" key="1">
    <citation type="journal article" date="2015" name="Nature">
        <title>Complex archaea that bridge the gap between prokaryotes and eukaryotes.</title>
        <authorList>
            <person name="Spang A."/>
            <person name="Saw J.H."/>
            <person name="Jorgensen S.L."/>
            <person name="Zaremba-Niedzwiedzka K."/>
            <person name="Martijn J."/>
            <person name="Lind A.E."/>
            <person name="van Eijk R."/>
            <person name="Schleper C."/>
            <person name="Guy L."/>
            <person name="Ettema T.J."/>
        </authorList>
    </citation>
    <scope>NUCLEOTIDE SEQUENCE</scope>
</reference>
<evidence type="ECO:0000256" key="1">
    <source>
        <dbReference type="SAM" id="MobiDB-lite"/>
    </source>
</evidence>
<gene>
    <name evidence="2" type="ORF">LCGC14_2958950</name>
</gene>
<organism evidence="2">
    <name type="scientific">marine sediment metagenome</name>
    <dbReference type="NCBI Taxonomy" id="412755"/>
    <lineage>
        <taxon>unclassified sequences</taxon>
        <taxon>metagenomes</taxon>
        <taxon>ecological metagenomes</taxon>
    </lineage>
</organism>
<name>A0A0F8XDP4_9ZZZZ</name>
<evidence type="ECO:0000313" key="2">
    <source>
        <dbReference type="EMBL" id="KKK66948.1"/>
    </source>
</evidence>
<proteinExistence type="predicted"/>
<feature type="region of interest" description="Disordered" evidence="1">
    <location>
        <begin position="1"/>
        <end position="50"/>
    </location>
</feature>
<protein>
    <submittedName>
        <fullName evidence="2">Uncharacterized protein</fullName>
    </submittedName>
</protein>
<sequence>MATAFVRGQKESSGLFGGTPADSGIDEGLFRSIQADEDTRKKNIAAEAER</sequence>
<dbReference type="AlphaFoldDB" id="A0A0F8XDP4"/>
<dbReference type="EMBL" id="LAZR01059837">
    <property type="protein sequence ID" value="KKK66948.1"/>
    <property type="molecule type" value="Genomic_DNA"/>
</dbReference>